<feature type="signal peptide" evidence="6">
    <location>
        <begin position="1"/>
        <end position="29"/>
    </location>
</feature>
<feature type="transmembrane region" description="Helical" evidence="5">
    <location>
        <begin position="69"/>
        <end position="90"/>
    </location>
</feature>
<proteinExistence type="predicted"/>
<dbReference type="Proteomes" id="UP000177622">
    <property type="component" value="Unassembled WGS sequence"/>
</dbReference>
<dbReference type="RefSeq" id="XP_022491425.1">
    <property type="nucleotide sequence ID" value="XM_022628619.1"/>
</dbReference>
<dbReference type="GO" id="GO:0032126">
    <property type="term" value="C:eisosome"/>
    <property type="evidence" value="ECO:0007669"/>
    <property type="project" value="TreeGrafter"/>
</dbReference>
<protein>
    <recommendedName>
        <fullName evidence="7">MARVEL domain-containing protein</fullName>
    </recommendedName>
</protein>
<keyword evidence="2 5" id="KW-0812">Transmembrane</keyword>
<dbReference type="AlphaFoldDB" id="A0A1F5LSB7"/>
<feature type="transmembrane region" description="Helical" evidence="5">
    <location>
        <begin position="143"/>
        <end position="162"/>
    </location>
</feature>
<comment type="caution">
    <text evidence="8">The sequence shown here is derived from an EMBL/GenBank/DDBJ whole genome shotgun (WGS) entry which is preliminary data.</text>
</comment>
<dbReference type="Pfam" id="PF01284">
    <property type="entry name" value="MARVEL"/>
    <property type="match status" value="1"/>
</dbReference>
<dbReference type="PANTHER" id="PTHR28165">
    <property type="entry name" value="NON-CLASSICAL EXPORT PROTEIN 2-RELATED"/>
    <property type="match status" value="1"/>
</dbReference>
<feature type="transmembrane region" description="Helical" evidence="5">
    <location>
        <begin position="43"/>
        <end position="62"/>
    </location>
</feature>
<dbReference type="GO" id="GO:0072659">
    <property type="term" value="P:protein localization to plasma membrane"/>
    <property type="evidence" value="ECO:0007669"/>
    <property type="project" value="TreeGrafter"/>
</dbReference>
<feature type="domain" description="MARVEL" evidence="7">
    <location>
        <begin position="4"/>
        <end position="154"/>
    </location>
</feature>
<evidence type="ECO:0000313" key="9">
    <source>
        <dbReference type="Proteomes" id="UP000177622"/>
    </source>
</evidence>
<evidence type="ECO:0000256" key="2">
    <source>
        <dbReference type="ARBA" id="ARBA00022692"/>
    </source>
</evidence>
<dbReference type="STRING" id="1835702.A0A1F5LSB7"/>
<organism evidence="8 9">
    <name type="scientific">Penicillium arizonense</name>
    <dbReference type="NCBI Taxonomy" id="1835702"/>
    <lineage>
        <taxon>Eukaryota</taxon>
        <taxon>Fungi</taxon>
        <taxon>Dikarya</taxon>
        <taxon>Ascomycota</taxon>
        <taxon>Pezizomycotina</taxon>
        <taxon>Eurotiomycetes</taxon>
        <taxon>Eurotiomycetidae</taxon>
        <taxon>Eurotiales</taxon>
        <taxon>Aspergillaceae</taxon>
        <taxon>Penicillium</taxon>
    </lineage>
</organism>
<name>A0A1F5LSB7_PENAI</name>
<keyword evidence="3 5" id="KW-1133">Transmembrane helix</keyword>
<accession>A0A1F5LSB7</accession>
<dbReference type="GO" id="GO:0070941">
    <property type="term" value="P:eisosome assembly"/>
    <property type="evidence" value="ECO:0007669"/>
    <property type="project" value="TreeGrafter"/>
</dbReference>
<gene>
    <name evidence="8" type="ORF">PENARI_c003G08911</name>
</gene>
<dbReference type="GeneID" id="34573353"/>
<evidence type="ECO:0000256" key="1">
    <source>
        <dbReference type="ARBA" id="ARBA00004141"/>
    </source>
</evidence>
<evidence type="ECO:0000256" key="3">
    <source>
        <dbReference type="ARBA" id="ARBA00022989"/>
    </source>
</evidence>
<keyword evidence="6" id="KW-0732">Signal</keyword>
<dbReference type="EMBL" id="LXJU01000003">
    <property type="protein sequence ID" value="OGE55996.1"/>
    <property type="molecule type" value="Genomic_DNA"/>
</dbReference>
<evidence type="ECO:0000256" key="6">
    <source>
        <dbReference type="SAM" id="SignalP"/>
    </source>
</evidence>
<dbReference type="InterPro" id="IPR052649">
    <property type="entry name" value="NCE102-like"/>
</dbReference>
<sequence>MRLVTSACRFFQLIFTIVVLGLSITLAKGQQLGSVPSETSYGAFSGGIGVLAALIGTVAIHIDSLDGIVTWVLDGVSALALLAAGIIFAVRLHGTSCSDPDTLFGNVLLSGGCITTNDGIYTGCYWDEKHLKSRCTSATADTAFMFLGFIMCIGVLIASFIFRNKR</sequence>
<feature type="chain" id="PRO_5009519838" description="MARVEL domain-containing protein" evidence="6">
    <location>
        <begin position="30"/>
        <end position="166"/>
    </location>
</feature>
<dbReference type="OrthoDB" id="2017497at2759"/>
<dbReference type="GO" id="GO:0005886">
    <property type="term" value="C:plasma membrane"/>
    <property type="evidence" value="ECO:0007669"/>
    <property type="project" value="TreeGrafter"/>
</dbReference>
<evidence type="ECO:0000256" key="5">
    <source>
        <dbReference type="SAM" id="Phobius"/>
    </source>
</evidence>
<keyword evidence="4 5" id="KW-0472">Membrane</keyword>
<comment type="subcellular location">
    <subcellularLocation>
        <location evidence="1">Membrane</location>
        <topology evidence="1">Multi-pass membrane protein</topology>
    </subcellularLocation>
</comment>
<keyword evidence="9" id="KW-1185">Reference proteome</keyword>
<reference evidence="8 9" key="1">
    <citation type="journal article" date="2016" name="Sci. Rep.">
        <title>Penicillium arizonense, a new, genome sequenced fungal species, reveals a high chemical diversity in secreted metabolites.</title>
        <authorList>
            <person name="Grijseels S."/>
            <person name="Nielsen J.C."/>
            <person name="Randelovic M."/>
            <person name="Nielsen J."/>
            <person name="Nielsen K.F."/>
            <person name="Workman M."/>
            <person name="Frisvad J.C."/>
        </authorList>
    </citation>
    <scope>NUCLEOTIDE SEQUENCE [LARGE SCALE GENOMIC DNA]</scope>
    <source>
        <strain evidence="8 9">CBS 141311</strain>
    </source>
</reference>
<evidence type="ECO:0000313" key="8">
    <source>
        <dbReference type="EMBL" id="OGE55996.1"/>
    </source>
</evidence>
<dbReference type="InterPro" id="IPR008253">
    <property type="entry name" value="Marvel"/>
</dbReference>
<evidence type="ECO:0000259" key="7">
    <source>
        <dbReference type="Pfam" id="PF01284"/>
    </source>
</evidence>
<dbReference type="PANTHER" id="PTHR28165:SF2">
    <property type="entry name" value="MARVEL DOMAIN-CONTAINING PROTEIN"/>
    <property type="match status" value="1"/>
</dbReference>
<evidence type="ECO:0000256" key="4">
    <source>
        <dbReference type="ARBA" id="ARBA00023136"/>
    </source>
</evidence>